<evidence type="ECO:0000256" key="2">
    <source>
        <dbReference type="SAM" id="MobiDB-lite"/>
    </source>
</evidence>
<feature type="compositionally biased region" description="Basic and acidic residues" evidence="2">
    <location>
        <begin position="634"/>
        <end position="649"/>
    </location>
</feature>
<sequence>MPTLVPSSSSCHNLRLPPTEKDDRLNLNVRTGSASTLYKSLVFTYGGLTIGLDIGDENIDELMQVFHLKISNLKSNLIDKYLSGEFFYLDLIEKYWTRVDIPSGELKPKPRVFHEIAAVNNCVYVFGGLVVNEKYDSYTQEVTNERELVPCNDLWEFSLETRKWHMLHDGSNYECNAGIPRPRFSHKMTTLSSLSFANKKDHFGIFIAGGRDDESRSLYDNFVFDLVTKEYVSSPIDLTLETKKNNQRYRNVNSIVTSENYKINVEYVNNAILSFIKEPSHHQPHSSTRSTNKAILSDYTSTSEGDESIIVYSQVDSLQNQSINPLLSFKVGKTIKEGKILPVHNKVLTHENSIQENEVKRVANHTVPYNLKFPTGGLFGQNIVITGFLPNDNDISVFIYNKPTGKWSRLNFFCDHDYGSHRCWGGFAWQSHHKVVLLGNYLTSRTTSSIRFFTLMITVSLPITNILASLELEGGHYHGPDGTKMFYKDDSSSTDDNNRDRLSEEEAAYSSSDALSDVEKKVKDTLRRRSSVSASSNKASQPISFSEYVHYVAPKTKFTTIRSVFPPAAITLGRNAMDRYGDLISDFEFVSSNGDRIPVSLRILMERWGRYFIQLLAKGYINAVDRFERDQDVDNDSVKNESLTSDRRNSSSKIHNKLRSSMSTGAGSSISSSNSEVSVNQNSANKKGHQSSYHISIPGPSSKHSKEPPQFRLPFQDSSLANDSIPEKEQDEWIDPPSKGTIIGTETNNSKEFIDSSARSNIADKQYESSRKESVSSFTSNNSLLNSHLQNIPAQLPLPNEPIPAVPASSSFRSSSRKNSADLGSPRASLMYTLTALRNIPLSKSPRGSPFSSPRASISGPGAPMGNELLNSAIPNLKQSSFSVNRNSQHPSRSLDTSPSSSTDALPLKASTTEAITDEISRNKKVSSNSSITSLELFSQDRRFSPLTPIQQDSNRISSKGEDDHEYEERNNDSLFNNPLLDFENTEGGRFRMEPSLIPRKLYMPFATSSIKAFCEYLYTGQVGNKWLLSPVTLDNLAISKFLDVPLLYDLISEVLFGVIGRKESFIIREGNKLKKRYNELLNLTGSVKDSTLRFPLDEYEGFMDTIDDGFLDITLLKKSSASHKDSSASAMSSKKNKLSFNSASSFRYSISIDDINENATSLREVPIDETSSTNIPYNQEKNIPTKTQDQLTDDSIDKSTSNSEEDDFEIGYLDARDNLSLNVGPRAKSIFDKSGAEMQFQSALDQELKEKESELEKSKSLNLTLEQLVSPQSPLPSEYTIELIYETATLCRDIKLMLRSANVKNMGEVFNQSKLELNIAIEELENKYDEQQKRKNEEQTVESSQPKGKIPPLLSGNESETGLEHIKSNMSSSSLSTLGLRSVDLEKSKSNTGFRNFGPFKSKTDLKVSKMSSFENNKELDRRITRLIKIDEKLKLKTAKDEKLKRLQDQKLDKRQTDKPKLMTRKSLFTKFKEEGSSSTLASEASTNKKKHGFLHHLGHHKKKNEATSQGDDSLLEYSNLSRTVSASGSISSANSKKSQGLRIKNGLFRKKRTSN</sequence>
<evidence type="ECO:0000313" key="4">
    <source>
        <dbReference type="Proteomes" id="UP000054251"/>
    </source>
</evidence>
<dbReference type="GO" id="GO:0005739">
    <property type="term" value="C:mitochondrion"/>
    <property type="evidence" value="ECO:0007669"/>
    <property type="project" value="TreeGrafter"/>
</dbReference>
<feature type="region of interest" description="Disordered" evidence="2">
    <location>
        <begin position="634"/>
        <end position="747"/>
    </location>
</feature>
<feature type="compositionally biased region" description="Low complexity" evidence="2">
    <location>
        <begin position="660"/>
        <end position="685"/>
    </location>
</feature>
<dbReference type="GO" id="GO:0045454">
    <property type="term" value="P:cell redox homeostasis"/>
    <property type="evidence" value="ECO:0007669"/>
    <property type="project" value="TreeGrafter"/>
</dbReference>
<feature type="compositionally biased region" description="Basic and acidic residues" evidence="2">
    <location>
        <begin position="487"/>
        <end position="504"/>
    </location>
</feature>
<feature type="compositionally biased region" description="Low complexity" evidence="2">
    <location>
        <begin position="1527"/>
        <end position="1540"/>
    </location>
</feature>
<dbReference type="EMBL" id="LMYN01000022">
    <property type="protein sequence ID" value="KSA02657.1"/>
    <property type="molecule type" value="Genomic_DNA"/>
</dbReference>
<dbReference type="RefSeq" id="XP_015468759.1">
    <property type="nucleotide sequence ID" value="XM_015610376.1"/>
</dbReference>
<feature type="region of interest" description="Disordered" evidence="2">
    <location>
        <begin position="795"/>
        <end position="824"/>
    </location>
</feature>
<protein>
    <recommendedName>
        <fullName evidence="5">BTB domain-containing protein</fullName>
    </recommendedName>
</protein>
<feature type="compositionally biased region" description="Low complexity" evidence="2">
    <location>
        <begin position="891"/>
        <end position="908"/>
    </location>
</feature>
<evidence type="ECO:0000313" key="3">
    <source>
        <dbReference type="EMBL" id="KSA02657.1"/>
    </source>
</evidence>
<feature type="compositionally biased region" description="Polar residues" evidence="2">
    <location>
        <begin position="948"/>
        <end position="958"/>
    </location>
</feature>
<keyword evidence="1" id="KW-0175">Coiled coil</keyword>
<feature type="region of interest" description="Disordered" evidence="2">
    <location>
        <begin position="883"/>
        <end position="910"/>
    </location>
</feature>
<evidence type="ECO:0000256" key="1">
    <source>
        <dbReference type="SAM" id="Coils"/>
    </source>
</evidence>
<dbReference type="GO" id="GO:0005829">
    <property type="term" value="C:cytosol"/>
    <property type="evidence" value="ECO:0007669"/>
    <property type="project" value="TreeGrafter"/>
</dbReference>
<feature type="region of interest" description="Disordered" evidence="2">
    <location>
        <begin position="1331"/>
        <end position="1360"/>
    </location>
</feature>
<dbReference type="InterPro" id="IPR015915">
    <property type="entry name" value="Kelch-typ_b-propeller"/>
</dbReference>
<feature type="region of interest" description="Disordered" evidence="2">
    <location>
        <begin position="841"/>
        <end position="870"/>
    </location>
</feature>
<accession>A0A0V1Q2B5</accession>
<feature type="region of interest" description="Disordered" evidence="2">
    <location>
        <begin position="1527"/>
        <end position="1557"/>
    </location>
</feature>
<keyword evidence="4" id="KW-1185">Reference proteome</keyword>
<dbReference type="OrthoDB" id="10001928at2759"/>
<dbReference type="PANTHER" id="PTHR43503">
    <property type="entry name" value="MCG48959-RELATED"/>
    <property type="match status" value="1"/>
</dbReference>
<dbReference type="SUPFAM" id="SSF117281">
    <property type="entry name" value="Kelch motif"/>
    <property type="match status" value="1"/>
</dbReference>
<dbReference type="Proteomes" id="UP000054251">
    <property type="component" value="Unassembled WGS sequence"/>
</dbReference>
<feature type="region of interest" description="Disordered" evidence="2">
    <location>
        <begin position="1164"/>
        <end position="1206"/>
    </location>
</feature>
<feature type="region of interest" description="Disordered" evidence="2">
    <location>
        <begin position="944"/>
        <end position="971"/>
    </location>
</feature>
<organism evidence="3 4">
    <name type="scientific">Debaryomyces fabryi</name>
    <dbReference type="NCBI Taxonomy" id="58627"/>
    <lineage>
        <taxon>Eukaryota</taxon>
        <taxon>Fungi</taxon>
        <taxon>Dikarya</taxon>
        <taxon>Ascomycota</taxon>
        <taxon>Saccharomycotina</taxon>
        <taxon>Pichiomycetes</taxon>
        <taxon>Debaryomycetaceae</taxon>
        <taxon>Debaryomyces</taxon>
    </lineage>
</organism>
<comment type="caution">
    <text evidence="3">The sequence shown here is derived from an EMBL/GenBank/DDBJ whole genome shotgun (WGS) entry which is preliminary data.</text>
</comment>
<reference evidence="3 4" key="1">
    <citation type="submission" date="2015-11" db="EMBL/GenBank/DDBJ databases">
        <title>The genome of Debaryomyces fabryi.</title>
        <authorList>
            <person name="Tafer H."/>
            <person name="Lopandic K."/>
        </authorList>
    </citation>
    <scope>NUCLEOTIDE SEQUENCE [LARGE SCALE GENOMIC DNA]</scope>
    <source>
        <strain evidence="3 4">CBS 789</strain>
    </source>
</reference>
<dbReference type="Gene3D" id="2.120.10.80">
    <property type="entry name" value="Kelch-type beta propeller"/>
    <property type="match status" value="1"/>
</dbReference>
<feature type="region of interest" description="Disordered" evidence="2">
    <location>
        <begin position="487"/>
        <end position="515"/>
    </location>
</feature>
<name>A0A0V1Q2B5_9ASCO</name>
<feature type="compositionally biased region" description="Polar residues" evidence="2">
    <location>
        <begin position="1170"/>
        <end position="1191"/>
    </location>
</feature>
<feature type="coiled-coil region" evidence="1">
    <location>
        <begin position="1242"/>
        <end position="1269"/>
    </location>
</feature>
<dbReference type="GeneID" id="26838555"/>
<proteinExistence type="predicted"/>
<dbReference type="PANTHER" id="PTHR43503:SF2">
    <property type="entry name" value="NEGATIVE REGULATOR OF SPORULATION MDS3-RELATED"/>
    <property type="match status" value="1"/>
</dbReference>
<gene>
    <name evidence="3" type="ORF">AC631_01546</name>
</gene>
<feature type="compositionally biased region" description="Basic and acidic residues" evidence="2">
    <location>
        <begin position="959"/>
        <end position="971"/>
    </location>
</feature>
<evidence type="ECO:0008006" key="5">
    <source>
        <dbReference type="Google" id="ProtNLM"/>
    </source>
</evidence>